<dbReference type="AlphaFoldDB" id="A0A8J7KU11"/>
<dbReference type="InterPro" id="IPR020476">
    <property type="entry name" value="Nudix_hydrolase"/>
</dbReference>
<sequence length="205" mass="22871">MIVDPSVRVAQLADELRAIAATSLYFSQDPHDRARFEQIRVVAAELQSVVDRRDASEIRAIFDDDLTPRTPLAGADAVIFDAEGRLLITDRADGRGWCVPGGLVEVGESPSEAAVREAYEEVGLTVRAVELLAVYDNRKVLPPGRVHVFHHVHRCEVVSGEPAPTHEVRDFGWFRESEIDKLTFFSIHATLVRDAFRGSKQTLFH</sequence>
<reference evidence="6" key="1">
    <citation type="submission" date="2020-11" db="EMBL/GenBank/DDBJ databases">
        <title>Sequencing the genomes of 1000 actinobacteria strains.</title>
        <authorList>
            <person name="Klenk H.-P."/>
        </authorList>
    </citation>
    <scope>NUCLEOTIDE SEQUENCE</scope>
    <source>
        <strain evidence="6">DSM 45356</strain>
    </source>
</reference>
<dbReference type="PRINTS" id="PR00502">
    <property type="entry name" value="NUDIXFAMILY"/>
</dbReference>
<dbReference type="RefSeq" id="WP_197007775.1">
    <property type="nucleotide sequence ID" value="NZ_BONS01000013.1"/>
</dbReference>
<comment type="caution">
    <text evidence="6">The sequence shown here is derived from an EMBL/GenBank/DDBJ whole genome shotgun (WGS) entry which is preliminary data.</text>
</comment>
<dbReference type="SUPFAM" id="SSF55811">
    <property type="entry name" value="Nudix"/>
    <property type="match status" value="1"/>
</dbReference>
<accession>A0A8J7KU11</accession>
<evidence type="ECO:0000313" key="6">
    <source>
        <dbReference type="EMBL" id="MBG6141342.1"/>
    </source>
</evidence>
<dbReference type="InterPro" id="IPR000086">
    <property type="entry name" value="NUDIX_hydrolase_dom"/>
</dbReference>
<dbReference type="InterPro" id="IPR020084">
    <property type="entry name" value="NUDIX_hydrolase_CS"/>
</dbReference>
<dbReference type="InterPro" id="IPR059176">
    <property type="entry name" value="UDP-X_N"/>
</dbReference>
<comment type="cofactor">
    <cofactor evidence="1">
        <name>Mg(2+)</name>
        <dbReference type="ChEBI" id="CHEBI:18420"/>
    </cofactor>
</comment>
<name>A0A8J7KU11_9ACTN</name>
<dbReference type="PROSITE" id="PS51462">
    <property type="entry name" value="NUDIX"/>
    <property type="match status" value="1"/>
</dbReference>
<dbReference type="GO" id="GO:0016787">
    <property type="term" value="F:hydrolase activity"/>
    <property type="evidence" value="ECO:0007669"/>
    <property type="project" value="UniProtKB-KW"/>
</dbReference>
<evidence type="ECO:0000256" key="4">
    <source>
        <dbReference type="RuleBase" id="RU003476"/>
    </source>
</evidence>
<evidence type="ECO:0000256" key="3">
    <source>
        <dbReference type="ARBA" id="ARBA00022801"/>
    </source>
</evidence>
<dbReference type="EMBL" id="JADOUF010000001">
    <property type="protein sequence ID" value="MBG6141342.1"/>
    <property type="molecule type" value="Genomic_DNA"/>
</dbReference>
<protein>
    <submittedName>
        <fullName evidence="6">ADP-ribose pyrophosphatase YjhB (NUDIX family)</fullName>
    </submittedName>
</protein>
<evidence type="ECO:0000313" key="7">
    <source>
        <dbReference type="Proteomes" id="UP000622552"/>
    </source>
</evidence>
<dbReference type="PROSITE" id="PS00893">
    <property type="entry name" value="NUDIX_BOX"/>
    <property type="match status" value="1"/>
</dbReference>
<dbReference type="PANTHER" id="PTHR43046">
    <property type="entry name" value="GDP-MANNOSE MANNOSYL HYDROLASE"/>
    <property type="match status" value="1"/>
</dbReference>
<dbReference type="Pfam" id="PF00293">
    <property type="entry name" value="NUDIX"/>
    <property type="match status" value="1"/>
</dbReference>
<dbReference type="Gene3D" id="3.90.79.10">
    <property type="entry name" value="Nucleoside Triphosphate Pyrophosphohydrolase"/>
    <property type="match status" value="1"/>
</dbReference>
<proteinExistence type="inferred from homology"/>
<organism evidence="6 7">
    <name type="scientific">Longispora fulva</name>
    <dbReference type="NCBI Taxonomy" id="619741"/>
    <lineage>
        <taxon>Bacteria</taxon>
        <taxon>Bacillati</taxon>
        <taxon>Actinomycetota</taxon>
        <taxon>Actinomycetes</taxon>
        <taxon>Micromonosporales</taxon>
        <taxon>Micromonosporaceae</taxon>
        <taxon>Longispora</taxon>
    </lineage>
</organism>
<dbReference type="Proteomes" id="UP000622552">
    <property type="component" value="Unassembled WGS sequence"/>
</dbReference>
<keyword evidence="7" id="KW-1185">Reference proteome</keyword>
<dbReference type="PANTHER" id="PTHR43046:SF2">
    <property type="entry name" value="8-OXO-DGTP DIPHOSPHATASE-RELATED"/>
    <property type="match status" value="1"/>
</dbReference>
<evidence type="ECO:0000259" key="5">
    <source>
        <dbReference type="PROSITE" id="PS51462"/>
    </source>
</evidence>
<keyword evidence="3 4" id="KW-0378">Hydrolase</keyword>
<dbReference type="Gene3D" id="6.10.250.1120">
    <property type="match status" value="1"/>
</dbReference>
<gene>
    <name evidence="6" type="ORF">IW245_007536</name>
</gene>
<dbReference type="InterPro" id="IPR015797">
    <property type="entry name" value="NUDIX_hydrolase-like_dom_sf"/>
</dbReference>
<evidence type="ECO:0000256" key="1">
    <source>
        <dbReference type="ARBA" id="ARBA00001946"/>
    </source>
</evidence>
<comment type="similarity">
    <text evidence="2 4">Belongs to the Nudix hydrolase family.</text>
</comment>
<dbReference type="Pfam" id="PF12535">
    <property type="entry name" value="Nudix_N"/>
    <property type="match status" value="1"/>
</dbReference>
<feature type="domain" description="Nudix hydrolase" evidence="5">
    <location>
        <begin position="70"/>
        <end position="196"/>
    </location>
</feature>
<evidence type="ECO:0000256" key="2">
    <source>
        <dbReference type="ARBA" id="ARBA00005582"/>
    </source>
</evidence>